<comment type="subcellular location">
    <subcellularLocation>
        <location evidence="10">Cell membrane</location>
        <topology evidence="10">Multi-pass membrane protein</topology>
    </subcellularLocation>
    <subcellularLocation>
        <location evidence="10">Bacterial flagellum basal body</location>
    </subcellularLocation>
</comment>
<evidence type="ECO:0000256" key="1">
    <source>
        <dbReference type="ARBA" id="ARBA00002578"/>
    </source>
</evidence>
<dbReference type="EMBL" id="CP029352">
    <property type="protein sequence ID" value="AWK84821.1"/>
    <property type="molecule type" value="Genomic_DNA"/>
</dbReference>
<keyword evidence="12" id="KW-1185">Reference proteome</keyword>
<feature type="transmembrane region" description="Helical" evidence="10">
    <location>
        <begin position="181"/>
        <end position="202"/>
    </location>
</feature>
<dbReference type="PANTHER" id="PTHR30065:SF8">
    <property type="entry name" value="FLAGELLAR BIOSYNTHETIC PROTEIN FLIR"/>
    <property type="match status" value="1"/>
</dbReference>
<keyword evidence="11" id="KW-0282">Flagellum</keyword>
<evidence type="ECO:0000256" key="10">
    <source>
        <dbReference type="RuleBase" id="RU362071"/>
    </source>
</evidence>
<keyword evidence="8 10" id="KW-0975">Bacterial flagellum</keyword>
<dbReference type="RefSeq" id="WP_109323539.1">
    <property type="nucleotide sequence ID" value="NZ_CP029352.1"/>
</dbReference>
<feature type="transmembrane region" description="Helical" evidence="10">
    <location>
        <begin position="69"/>
        <end position="92"/>
    </location>
</feature>
<sequence>MNALSQLVGDQLFVWLLVFARVGTAFSVMPTIGDAFVSARTRLLFSLAVSVVVAPVLRPQIPPVPTDLFRLLVLLVGEMGVGIFLGTVARLLMGALEVAGTIISLQAGLANAQIFNPAMATQGSLPGALMGWLGLLLLFITDLHHLLIMAVIDSYATFAPGGAIAVDDMANVVSQLVSKSFLLGVQMSAPFLITGLLFALALGLLNKLAPQIQVFFLFTSVQVALGLFMFALTLAAMMMFWLSHFESTFVDFLKPT</sequence>
<dbReference type="GO" id="GO:0009425">
    <property type="term" value="C:bacterial-type flagellum basal body"/>
    <property type="evidence" value="ECO:0007669"/>
    <property type="project" value="UniProtKB-SubCell"/>
</dbReference>
<dbReference type="Proteomes" id="UP000245629">
    <property type="component" value="Chromosome 1"/>
</dbReference>
<evidence type="ECO:0000256" key="6">
    <source>
        <dbReference type="ARBA" id="ARBA00022989"/>
    </source>
</evidence>
<dbReference type="KEGG" id="azz:DEW08_00210"/>
<gene>
    <name evidence="11" type="primary">fliR</name>
    <name evidence="11" type="ORF">DEW08_00210</name>
</gene>
<keyword evidence="11" id="KW-0966">Cell projection</keyword>
<evidence type="ECO:0000313" key="12">
    <source>
        <dbReference type="Proteomes" id="UP000245629"/>
    </source>
</evidence>
<evidence type="ECO:0000313" key="11">
    <source>
        <dbReference type="EMBL" id="AWK84821.1"/>
    </source>
</evidence>
<dbReference type="GO" id="GO:0044780">
    <property type="term" value="P:bacterial-type flagellum assembly"/>
    <property type="evidence" value="ECO:0007669"/>
    <property type="project" value="UniProtKB-UniRule"/>
</dbReference>
<protein>
    <recommendedName>
        <fullName evidence="3 9">Flagellar biosynthetic protein FliR</fullName>
    </recommendedName>
</protein>
<keyword evidence="7 10" id="KW-0472">Membrane</keyword>
<keyword evidence="4 10" id="KW-1003">Cell membrane</keyword>
<reference evidence="12" key="1">
    <citation type="submission" date="2018-05" db="EMBL/GenBank/DDBJ databases">
        <title>Azospirillum thermophila sp. nov., a novel isolated from hot spring.</title>
        <authorList>
            <person name="Zhao Z."/>
        </authorList>
    </citation>
    <scope>NUCLEOTIDE SEQUENCE [LARGE SCALE GENOMIC DNA]</scope>
    <source>
        <strain evidence="12">CFH 70021</strain>
    </source>
</reference>
<comment type="similarity">
    <text evidence="2 10">Belongs to the FliR/MopE/SpaR family.</text>
</comment>
<dbReference type="PANTHER" id="PTHR30065">
    <property type="entry name" value="FLAGELLAR BIOSYNTHETIC PROTEIN FLIR"/>
    <property type="match status" value="1"/>
</dbReference>
<dbReference type="InterPro" id="IPR006303">
    <property type="entry name" value="FliR"/>
</dbReference>
<keyword evidence="5 10" id="KW-0812">Transmembrane</keyword>
<dbReference type="AlphaFoldDB" id="A0A2S2CK09"/>
<evidence type="ECO:0000256" key="4">
    <source>
        <dbReference type="ARBA" id="ARBA00022475"/>
    </source>
</evidence>
<dbReference type="GO" id="GO:0006605">
    <property type="term" value="P:protein targeting"/>
    <property type="evidence" value="ECO:0007669"/>
    <property type="project" value="UniProtKB-UniRule"/>
</dbReference>
<feature type="transmembrane region" description="Helical" evidence="10">
    <location>
        <begin position="39"/>
        <end position="57"/>
    </location>
</feature>
<evidence type="ECO:0000256" key="7">
    <source>
        <dbReference type="ARBA" id="ARBA00023136"/>
    </source>
</evidence>
<dbReference type="NCBIfam" id="TIGR01400">
    <property type="entry name" value="fliR"/>
    <property type="match status" value="1"/>
</dbReference>
<name>A0A2S2CK09_9PROT</name>
<dbReference type="InterPro" id="IPR002010">
    <property type="entry name" value="T3SS_IM_R"/>
</dbReference>
<feature type="transmembrane region" description="Helical" evidence="10">
    <location>
        <begin position="12"/>
        <end position="33"/>
    </location>
</feature>
<dbReference type="PRINTS" id="PR00953">
    <property type="entry name" value="TYPE3IMRPROT"/>
</dbReference>
<proteinExistence type="inferred from homology"/>
<comment type="function">
    <text evidence="1 10">Role in flagellar biosynthesis.</text>
</comment>
<evidence type="ECO:0000256" key="8">
    <source>
        <dbReference type="ARBA" id="ARBA00023143"/>
    </source>
</evidence>
<evidence type="ECO:0000256" key="2">
    <source>
        <dbReference type="ARBA" id="ARBA00009772"/>
    </source>
</evidence>
<feature type="transmembrane region" description="Helical" evidence="10">
    <location>
        <begin position="214"/>
        <end position="242"/>
    </location>
</feature>
<dbReference type="OrthoDB" id="9779817at2"/>
<feature type="transmembrane region" description="Helical" evidence="10">
    <location>
        <begin position="128"/>
        <end position="152"/>
    </location>
</feature>
<evidence type="ECO:0000256" key="3">
    <source>
        <dbReference type="ARBA" id="ARBA00021717"/>
    </source>
</evidence>
<accession>A0A2S2CK09</accession>
<keyword evidence="6 10" id="KW-1133">Transmembrane helix</keyword>
<evidence type="ECO:0000256" key="5">
    <source>
        <dbReference type="ARBA" id="ARBA00022692"/>
    </source>
</evidence>
<dbReference type="Pfam" id="PF01311">
    <property type="entry name" value="Bac_export_1"/>
    <property type="match status" value="1"/>
</dbReference>
<organism evidence="11 12">
    <name type="scientific">Azospirillum thermophilum</name>
    <dbReference type="NCBI Taxonomy" id="2202148"/>
    <lineage>
        <taxon>Bacteria</taxon>
        <taxon>Pseudomonadati</taxon>
        <taxon>Pseudomonadota</taxon>
        <taxon>Alphaproteobacteria</taxon>
        <taxon>Rhodospirillales</taxon>
        <taxon>Azospirillaceae</taxon>
        <taxon>Azospirillum</taxon>
    </lineage>
</organism>
<keyword evidence="11" id="KW-0969">Cilium</keyword>
<dbReference type="GO" id="GO:0005886">
    <property type="term" value="C:plasma membrane"/>
    <property type="evidence" value="ECO:0007669"/>
    <property type="project" value="UniProtKB-SubCell"/>
</dbReference>
<evidence type="ECO:0000256" key="9">
    <source>
        <dbReference type="NCBIfam" id="TIGR01400"/>
    </source>
</evidence>